<protein>
    <submittedName>
        <fullName evidence="1">DUF1641 domain-containing protein</fullName>
    </submittedName>
</protein>
<dbReference type="PANTHER" id="PTHR38433:SF1">
    <property type="entry name" value="DUF1641 DOMAIN-CONTAINING PROTEIN"/>
    <property type="match status" value="1"/>
</dbReference>
<dbReference type="RefSeq" id="WP_192818702.1">
    <property type="nucleotide sequence ID" value="NZ_CP062310.1"/>
</dbReference>
<dbReference type="Pfam" id="PF07849">
    <property type="entry name" value="DUF1641"/>
    <property type="match status" value="1"/>
</dbReference>
<keyword evidence="2" id="KW-1185">Reference proteome</keyword>
<reference evidence="1 2" key="1">
    <citation type="submission" date="2020-10" db="EMBL/GenBank/DDBJ databases">
        <title>Thermofilum lucidum 3507LT sp. nov. a novel member of Thermofilaceae family isolated from Chile hot spring, and proposal of description order Thermofilales.</title>
        <authorList>
            <person name="Zayulina K.S."/>
            <person name="Elcheninov A.G."/>
            <person name="Toshchakov S.V."/>
            <person name="Kublanov I.V."/>
        </authorList>
    </citation>
    <scope>NUCLEOTIDE SEQUENCE [LARGE SCALE GENOMIC DNA]</scope>
    <source>
        <strain evidence="1 2">3507LT</strain>
    </source>
</reference>
<dbReference type="InterPro" id="IPR012440">
    <property type="entry name" value="DUF1641"/>
</dbReference>
<evidence type="ECO:0000313" key="2">
    <source>
        <dbReference type="Proteomes" id="UP000594121"/>
    </source>
</evidence>
<accession>A0A7L9FG05</accession>
<name>A0A7L9FG05_9CREN</name>
<evidence type="ECO:0000313" key="1">
    <source>
        <dbReference type="EMBL" id="QOJ78730.1"/>
    </source>
</evidence>
<dbReference type="Proteomes" id="UP000594121">
    <property type="component" value="Chromosome"/>
</dbReference>
<dbReference type="GeneID" id="59149884"/>
<dbReference type="EMBL" id="CP062310">
    <property type="protein sequence ID" value="QOJ78730.1"/>
    <property type="molecule type" value="Genomic_DNA"/>
</dbReference>
<dbReference type="PANTHER" id="PTHR38433">
    <property type="match status" value="1"/>
</dbReference>
<dbReference type="AlphaFoldDB" id="A0A7L9FG05"/>
<proteinExistence type="predicted"/>
<organism evidence="1 2">
    <name type="scientific">Infirmifilum lucidum</name>
    <dbReference type="NCBI Taxonomy" id="2776706"/>
    <lineage>
        <taxon>Archaea</taxon>
        <taxon>Thermoproteota</taxon>
        <taxon>Thermoprotei</taxon>
        <taxon>Thermofilales</taxon>
        <taxon>Thermofilaceae</taxon>
        <taxon>Infirmifilum</taxon>
    </lineage>
</organism>
<dbReference type="KEGG" id="thel:IG193_08270"/>
<dbReference type="InParanoid" id="A0A7L9FG05"/>
<sequence>MSEKVELKPEHVESVNKVLDVLARMNELGILDAAKDILDPEVIGRLSSLLLTPGTLRLLDHLDDLLDMLGSVDYEALKENLPLLVDALKSIPKEPKPIGLVGLLKALNDPEVQRGLGVAVELLKALGRRGK</sequence>
<gene>
    <name evidence="1" type="ORF">IG193_08270</name>
</gene>